<dbReference type="Proteomes" id="UP000694720">
    <property type="component" value="Unplaced"/>
</dbReference>
<keyword evidence="1" id="KW-0472">Membrane</keyword>
<dbReference type="Ensembl" id="ENSSSCT00070004744.1">
    <property type="protein sequence ID" value="ENSSSCP00070003877.1"/>
    <property type="gene ID" value="ENSSSCG00070002524.1"/>
</dbReference>
<evidence type="ECO:0000313" key="3">
    <source>
        <dbReference type="Proteomes" id="UP000314985"/>
    </source>
</evidence>
<dbReference type="Proteomes" id="UP000314985">
    <property type="component" value="Chromosome 12"/>
</dbReference>
<keyword evidence="1" id="KW-1133">Transmembrane helix</keyword>
<dbReference type="Ensembl" id="ENSSSCT00035059617.1">
    <property type="protein sequence ID" value="ENSSSCP00035023973.1"/>
    <property type="gene ID" value="ENSSSCG00035044870.1"/>
</dbReference>
<dbReference type="ExpressionAtlas" id="A0A4X1SMW6">
    <property type="expression patterns" value="baseline and differential"/>
</dbReference>
<proteinExistence type="predicted"/>
<gene>
    <name evidence="2" type="primary">ABCA6</name>
</gene>
<evidence type="ECO:0000313" key="2">
    <source>
        <dbReference type="Ensembl" id="ENSSSCP00070003877.1"/>
    </source>
</evidence>
<protein>
    <submittedName>
        <fullName evidence="2">ATP binding cassette subfamily A member 6</fullName>
    </submittedName>
</protein>
<keyword evidence="1" id="KW-0812">Transmembrane</keyword>
<sequence>MRIKQKSVYQQTQALLCKNFLKKWRMKRESLLEWGFPILLGLYMGVFSYIKENVRFPEMPPQDLGRVDKFNSSSMDVVYTPISDITQQIMNKTAFAPFLKGRKIIAVPDQKHMDKVLLDNFPFTVGVIFSDTFSYKLKFFQGYDIPISKEDLFTGDFQYKVPLWHFSSFHKEWDEMGNKDGFVGAG</sequence>
<dbReference type="AlphaFoldDB" id="A0A4X1SMW6"/>
<organism evidence="2 3">
    <name type="scientific">Sus scrofa</name>
    <name type="common">Pig</name>
    <dbReference type="NCBI Taxonomy" id="9823"/>
    <lineage>
        <taxon>Eukaryota</taxon>
        <taxon>Metazoa</taxon>
        <taxon>Chordata</taxon>
        <taxon>Craniata</taxon>
        <taxon>Vertebrata</taxon>
        <taxon>Euteleostomi</taxon>
        <taxon>Mammalia</taxon>
        <taxon>Eutheria</taxon>
        <taxon>Laurasiatheria</taxon>
        <taxon>Artiodactyla</taxon>
        <taxon>Suina</taxon>
        <taxon>Suidae</taxon>
        <taxon>Sus</taxon>
    </lineage>
</organism>
<reference evidence="2" key="2">
    <citation type="submission" date="2025-05" db="UniProtKB">
        <authorList>
            <consortium name="Ensembl"/>
        </authorList>
    </citation>
    <scope>IDENTIFICATION</scope>
</reference>
<reference evidence="2 3" key="1">
    <citation type="submission" date="2017-08" db="EMBL/GenBank/DDBJ databases">
        <title>USMARCv1.0.</title>
        <authorList>
            <person name="Hannum G.I."/>
            <person name="Koren S."/>
            <person name="Schroeder S.G."/>
            <person name="Chin S.C."/>
            <person name="Nonneman D.J."/>
            <person name="Becker S.A."/>
            <person name="Rosen B.D."/>
            <person name="Bickhart D.M."/>
            <person name="Putnam N.H."/>
            <person name="Green R.E."/>
            <person name="Tuggle C.K."/>
            <person name="Liu H."/>
            <person name="Rohrer G.A."/>
            <person name="Warr A."/>
            <person name="Hall R."/>
            <person name="Kim K."/>
            <person name="Hume D.A."/>
            <person name="Talbot R."/>
            <person name="Chow W."/>
            <person name="Howe K."/>
            <person name="Schwartz A.S."/>
            <person name="Watson M."/>
            <person name="Archibald A.L."/>
            <person name="Phillippy A.M."/>
            <person name="Smith T.P.L."/>
        </authorList>
    </citation>
    <scope>NUCLEOTIDE SEQUENCE [LARGE SCALE GENOMIC DNA]</scope>
</reference>
<name>A0A4X1SMW6_PIG</name>
<evidence type="ECO:0000256" key="1">
    <source>
        <dbReference type="SAM" id="Phobius"/>
    </source>
</evidence>
<accession>A0A4X1SMW6</accession>
<feature type="transmembrane region" description="Helical" evidence="1">
    <location>
        <begin position="31"/>
        <end position="50"/>
    </location>
</feature>